<proteinExistence type="predicted"/>
<reference evidence="2 3" key="1">
    <citation type="submission" date="2008-07" db="EMBL/GenBank/DDBJ databases">
        <authorList>
            <person name="El-Sayed N."/>
            <person name="Caler E."/>
            <person name="Inman J."/>
            <person name="Amedeo P."/>
            <person name="Hass B."/>
            <person name="Wortman J."/>
        </authorList>
    </citation>
    <scope>NUCLEOTIDE SEQUENCE [LARGE SCALE GENOMIC DNA]</scope>
    <source>
        <strain evidence="3">ATCC 50983 / TXsc</strain>
    </source>
</reference>
<evidence type="ECO:0000313" key="3">
    <source>
        <dbReference type="Proteomes" id="UP000007800"/>
    </source>
</evidence>
<dbReference type="RefSeq" id="XP_002778764.1">
    <property type="nucleotide sequence ID" value="XM_002778718.1"/>
</dbReference>
<name>C5KY83_PERM5</name>
<dbReference type="OrthoDB" id="10260897at2759"/>
<feature type="non-terminal residue" evidence="2">
    <location>
        <position position="87"/>
    </location>
</feature>
<evidence type="ECO:0000256" key="1">
    <source>
        <dbReference type="SAM" id="MobiDB-lite"/>
    </source>
</evidence>
<feature type="region of interest" description="Disordered" evidence="1">
    <location>
        <begin position="68"/>
        <end position="87"/>
    </location>
</feature>
<protein>
    <submittedName>
        <fullName evidence="2">Uncharacterized protein</fullName>
    </submittedName>
</protein>
<sequence length="87" mass="9546">MDGGGSQTAAKAHRKPTSGGKAKKKREKTNVERHNPKAFTFSGGIHSVQRRVQRGLDVKAKREKLRRWISAPKSRGSTVKPGTGIRV</sequence>
<dbReference type="GeneID" id="9038600"/>
<keyword evidence="3" id="KW-1185">Reference proteome</keyword>
<dbReference type="Proteomes" id="UP000007800">
    <property type="component" value="Unassembled WGS sequence"/>
</dbReference>
<feature type="compositionally biased region" description="Basic residues" evidence="1">
    <location>
        <begin position="11"/>
        <end position="27"/>
    </location>
</feature>
<dbReference type="EMBL" id="GG677371">
    <property type="protein sequence ID" value="EER10559.1"/>
    <property type="molecule type" value="Genomic_DNA"/>
</dbReference>
<dbReference type="AlphaFoldDB" id="C5KY83"/>
<gene>
    <name evidence="2" type="ORF">Pmar_PMAR021987</name>
</gene>
<dbReference type="InParanoid" id="C5KY83"/>
<accession>C5KY83</accession>
<feature type="region of interest" description="Disordered" evidence="1">
    <location>
        <begin position="1"/>
        <end position="46"/>
    </location>
</feature>
<organism evidence="3">
    <name type="scientific">Perkinsus marinus (strain ATCC 50983 / TXsc)</name>
    <dbReference type="NCBI Taxonomy" id="423536"/>
    <lineage>
        <taxon>Eukaryota</taxon>
        <taxon>Sar</taxon>
        <taxon>Alveolata</taxon>
        <taxon>Perkinsozoa</taxon>
        <taxon>Perkinsea</taxon>
        <taxon>Perkinsida</taxon>
        <taxon>Perkinsidae</taxon>
        <taxon>Perkinsus</taxon>
    </lineage>
</organism>
<evidence type="ECO:0000313" key="2">
    <source>
        <dbReference type="EMBL" id="EER10559.1"/>
    </source>
</evidence>